<keyword evidence="3" id="KW-0808">Transferase</keyword>
<dbReference type="Pfam" id="PF00069">
    <property type="entry name" value="Pkinase"/>
    <property type="match status" value="1"/>
</dbReference>
<feature type="compositionally biased region" description="Low complexity" evidence="10">
    <location>
        <begin position="111"/>
        <end position="122"/>
    </location>
</feature>
<accession>A0A210PVI3</accession>
<organism evidence="12 13">
    <name type="scientific">Mizuhopecten yessoensis</name>
    <name type="common">Japanese scallop</name>
    <name type="synonym">Patinopecten yessoensis</name>
    <dbReference type="NCBI Taxonomy" id="6573"/>
    <lineage>
        <taxon>Eukaryota</taxon>
        <taxon>Metazoa</taxon>
        <taxon>Spiralia</taxon>
        <taxon>Lophotrochozoa</taxon>
        <taxon>Mollusca</taxon>
        <taxon>Bivalvia</taxon>
        <taxon>Autobranchia</taxon>
        <taxon>Pteriomorphia</taxon>
        <taxon>Pectinida</taxon>
        <taxon>Pectinoidea</taxon>
        <taxon>Pectinidae</taxon>
        <taxon>Mizuhopecten</taxon>
    </lineage>
</organism>
<keyword evidence="5 12" id="KW-0418">Kinase</keyword>
<feature type="compositionally biased region" description="Basic and acidic residues" evidence="10">
    <location>
        <begin position="89"/>
        <end position="102"/>
    </location>
</feature>
<dbReference type="PROSITE" id="PS00108">
    <property type="entry name" value="PROTEIN_KINASE_ST"/>
    <property type="match status" value="1"/>
</dbReference>
<dbReference type="PANTHER" id="PTHR24361:SF433">
    <property type="entry name" value="PROTEIN KINASE DOMAIN-CONTAINING PROTEIN"/>
    <property type="match status" value="1"/>
</dbReference>
<keyword evidence="2" id="KW-0723">Serine/threonine-protein kinase</keyword>
<dbReference type="InterPro" id="IPR000719">
    <property type="entry name" value="Prot_kinase_dom"/>
</dbReference>
<evidence type="ECO:0000313" key="13">
    <source>
        <dbReference type="Proteomes" id="UP000242188"/>
    </source>
</evidence>
<dbReference type="EMBL" id="NEDP02005461">
    <property type="protein sequence ID" value="OWF40503.1"/>
    <property type="molecule type" value="Genomic_DNA"/>
</dbReference>
<feature type="compositionally biased region" description="Polar residues" evidence="10">
    <location>
        <begin position="49"/>
        <end position="60"/>
    </location>
</feature>
<dbReference type="SUPFAM" id="SSF56112">
    <property type="entry name" value="Protein kinase-like (PK-like)"/>
    <property type="match status" value="1"/>
</dbReference>
<dbReference type="PROSITE" id="PS00107">
    <property type="entry name" value="PROTEIN_KINASE_ATP"/>
    <property type="match status" value="1"/>
</dbReference>
<evidence type="ECO:0000256" key="8">
    <source>
        <dbReference type="ARBA" id="ARBA00048679"/>
    </source>
</evidence>
<name>A0A210PVI3_MIZYE</name>
<dbReference type="SMART" id="SM00220">
    <property type="entry name" value="S_TKc"/>
    <property type="match status" value="1"/>
</dbReference>
<evidence type="ECO:0000256" key="10">
    <source>
        <dbReference type="SAM" id="MobiDB-lite"/>
    </source>
</evidence>
<protein>
    <recommendedName>
        <fullName evidence="1">non-specific serine/threonine protein kinase</fullName>
        <ecNumber evidence="1">2.7.11.1</ecNumber>
    </recommendedName>
</protein>
<feature type="domain" description="Protein kinase" evidence="11">
    <location>
        <begin position="217"/>
        <end position="491"/>
    </location>
</feature>
<evidence type="ECO:0000259" key="11">
    <source>
        <dbReference type="PROSITE" id="PS50011"/>
    </source>
</evidence>
<evidence type="ECO:0000256" key="7">
    <source>
        <dbReference type="ARBA" id="ARBA00047899"/>
    </source>
</evidence>
<evidence type="ECO:0000256" key="1">
    <source>
        <dbReference type="ARBA" id="ARBA00012513"/>
    </source>
</evidence>
<dbReference type="PANTHER" id="PTHR24361">
    <property type="entry name" value="MITOGEN-ACTIVATED KINASE KINASE KINASE"/>
    <property type="match status" value="1"/>
</dbReference>
<dbReference type="Proteomes" id="UP000242188">
    <property type="component" value="Unassembled WGS sequence"/>
</dbReference>
<evidence type="ECO:0000256" key="2">
    <source>
        <dbReference type="ARBA" id="ARBA00022527"/>
    </source>
</evidence>
<dbReference type="InterPro" id="IPR017441">
    <property type="entry name" value="Protein_kinase_ATP_BS"/>
</dbReference>
<feature type="region of interest" description="Disordered" evidence="10">
    <location>
        <begin position="85"/>
        <end position="160"/>
    </location>
</feature>
<feature type="binding site" evidence="9">
    <location>
        <position position="244"/>
    </location>
    <ligand>
        <name>ATP</name>
        <dbReference type="ChEBI" id="CHEBI:30616"/>
    </ligand>
</feature>
<feature type="region of interest" description="Disordered" evidence="10">
    <location>
        <begin position="517"/>
        <end position="544"/>
    </location>
</feature>
<dbReference type="GO" id="GO:0005524">
    <property type="term" value="F:ATP binding"/>
    <property type="evidence" value="ECO:0007669"/>
    <property type="project" value="UniProtKB-UniRule"/>
</dbReference>
<gene>
    <name evidence="12" type="ORF">KP79_PYT19045</name>
</gene>
<comment type="caution">
    <text evidence="12">The sequence shown here is derived from an EMBL/GenBank/DDBJ whole genome shotgun (WGS) entry which is preliminary data.</text>
</comment>
<dbReference type="EC" id="2.7.11.1" evidence="1"/>
<dbReference type="AlphaFoldDB" id="A0A210PVI3"/>
<evidence type="ECO:0000256" key="5">
    <source>
        <dbReference type="ARBA" id="ARBA00022777"/>
    </source>
</evidence>
<dbReference type="STRING" id="6573.A0A210PVI3"/>
<evidence type="ECO:0000313" key="12">
    <source>
        <dbReference type="EMBL" id="OWF40503.1"/>
    </source>
</evidence>
<reference evidence="12 13" key="1">
    <citation type="journal article" date="2017" name="Nat. Ecol. Evol.">
        <title>Scallop genome provides insights into evolution of bilaterian karyotype and development.</title>
        <authorList>
            <person name="Wang S."/>
            <person name="Zhang J."/>
            <person name="Jiao W."/>
            <person name="Li J."/>
            <person name="Xun X."/>
            <person name="Sun Y."/>
            <person name="Guo X."/>
            <person name="Huan P."/>
            <person name="Dong B."/>
            <person name="Zhang L."/>
            <person name="Hu X."/>
            <person name="Sun X."/>
            <person name="Wang J."/>
            <person name="Zhao C."/>
            <person name="Wang Y."/>
            <person name="Wang D."/>
            <person name="Huang X."/>
            <person name="Wang R."/>
            <person name="Lv J."/>
            <person name="Li Y."/>
            <person name="Zhang Z."/>
            <person name="Liu B."/>
            <person name="Lu W."/>
            <person name="Hui Y."/>
            <person name="Liang J."/>
            <person name="Zhou Z."/>
            <person name="Hou R."/>
            <person name="Li X."/>
            <person name="Liu Y."/>
            <person name="Li H."/>
            <person name="Ning X."/>
            <person name="Lin Y."/>
            <person name="Zhao L."/>
            <person name="Xing Q."/>
            <person name="Dou J."/>
            <person name="Li Y."/>
            <person name="Mao J."/>
            <person name="Guo H."/>
            <person name="Dou H."/>
            <person name="Li T."/>
            <person name="Mu C."/>
            <person name="Jiang W."/>
            <person name="Fu Q."/>
            <person name="Fu X."/>
            <person name="Miao Y."/>
            <person name="Liu J."/>
            <person name="Yu Q."/>
            <person name="Li R."/>
            <person name="Liao H."/>
            <person name="Li X."/>
            <person name="Kong Y."/>
            <person name="Jiang Z."/>
            <person name="Chourrout D."/>
            <person name="Li R."/>
            <person name="Bao Z."/>
        </authorList>
    </citation>
    <scope>NUCLEOTIDE SEQUENCE [LARGE SCALE GENOMIC DNA]</scope>
    <source>
        <strain evidence="12 13">PY_sf001</strain>
    </source>
</reference>
<comment type="catalytic activity">
    <reaction evidence="8">
        <text>L-seryl-[protein] + ATP = O-phospho-L-seryl-[protein] + ADP + H(+)</text>
        <dbReference type="Rhea" id="RHEA:17989"/>
        <dbReference type="Rhea" id="RHEA-COMP:9863"/>
        <dbReference type="Rhea" id="RHEA-COMP:11604"/>
        <dbReference type="ChEBI" id="CHEBI:15378"/>
        <dbReference type="ChEBI" id="CHEBI:29999"/>
        <dbReference type="ChEBI" id="CHEBI:30616"/>
        <dbReference type="ChEBI" id="CHEBI:83421"/>
        <dbReference type="ChEBI" id="CHEBI:456216"/>
        <dbReference type="EC" id="2.7.11.1"/>
    </reaction>
</comment>
<sequence length="671" mass="75380">MEPHTPCDESGNYVSSTESRSCGVLQPRPQSTLSRKIILPGTDRDRKSSSSPVIGNTSTCPEIENGSFHKGNVNLGMKYSQFKKVLPPKQDERKSDPEKGSRVFDSGDSGDGYLSSLPSLPLETVNEDSRKAEDEEGMEVEEKTMIDQEEEQEISVHKQQLKQREPVTKFAPGSTVYGTKDALTDMVLQMLALPDKETGIFTKKSLWFLSSEDRREVIRKKVLGRGAFGIVNLCVHDKTDYVIKQITGDFQKNEVLLTAKLNSPYITQLYGMIVRNKIPEIIMEFGGQSMLQMARLGKFQDRDVWNLSYQGLCALEYLDEFGICHLDIKPENILLMMDENQFLLKLTDFGAAKKIGEKNDMVGWTVEYLSPERAWLVLLSKFPEQLSPTGLEESDITGKADIYALALTLMYAYERSHVLVKFITKGDNFYRDADKQPKLQVNLLVELCSNLDLALSQMPKAVSTDMRFILNKMLQGDVTKRCTAAEGKNWMNCKLAVQQQAKGLKIQTDSRVTEEYTAQTQTKPIRKAVQSNRKSTSAVGKPASAVGMSQIPINEEQGWAKECRKATMETIANLPSGLKKRMVKRKLSYKLASGKKMKIGDFRKEAEDDESVISNGAFPETVIRETTHDVIVINDDTDEEEPAPVRGQYEGQEEKLGNGNIPNFEMLYTQS</sequence>
<proteinExistence type="predicted"/>
<dbReference type="PROSITE" id="PS50011">
    <property type="entry name" value="PROTEIN_KINASE_DOM"/>
    <property type="match status" value="1"/>
</dbReference>
<feature type="region of interest" description="Disordered" evidence="10">
    <location>
        <begin position="1"/>
        <end position="73"/>
    </location>
</feature>
<dbReference type="InterPro" id="IPR011009">
    <property type="entry name" value="Kinase-like_dom_sf"/>
</dbReference>
<evidence type="ECO:0000256" key="6">
    <source>
        <dbReference type="ARBA" id="ARBA00022840"/>
    </source>
</evidence>
<keyword evidence="6 9" id="KW-0067">ATP-binding</keyword>
<evidence type="ECO:0000256" key="3">
    <source>
        <dbReference type="ARBA" id="ARBA00022679"/>
    </source>
</evidence>
<evidence type="ECO:0000256" key="4">
    <source>
        <dbReference type="ARBA" id="ARBA00022741"/>
    </source>
</evidence>
<feature type="compositionally biased region" description="Polar residues" evidence="10">
    <location>
        <begin position="517"/>
        <end position="538"/>
    </location>
</feature>
<keyword evidence="4 9" id="KW-0547">Nucleotide-binding</keyword>
<dbReference type="Gene3D" id="1.10.510.10">
    <property type="entry name" value="Transferase(Phosphotransferase) domain 1"/>
    <property type="match status" value="1"/>
</dbReference>
<dbReference type="InterPro" id="IPR008271">
    <property type="entry name" value="Ser/Thr_kinase_AS"/>
</dbReference>
<keyword evidence="13" id="KW-1185">Reference proteome</keyword>
<dbReference type="GO" id="GO:0004674">
    <property type="term" value="F:protein serine/threonine kinase activity"/>
    <property type="evidence" value="ECO:0007669"/>
    <property type="project" value="UniProtKB-KW"/>
</dbReference>
<dbReference type="InterPro" id="IPR053235">
    <property type="entry name" value="Ser_Thr_kinase"/>
</dbReference>
<feature type="region of interest" description="Disordered" evidence="10">
    <location>
        <begin position="635"/>
        <end position="662"/>
    </location>
</feature>
<evidence type="ECO:0000256" key="9">
    <source>
        <dbReference type="PROSITE-ProRule" id="PRU10141"/>
    </source>
</evidence>
<comment type="catalytic activity">
    <reaction evidence="7">
        <text>L-threonyl-[protein] + ATP = O-phospho-L-threonyl-[protein] + ADP + H(+)</text>
        <dbReference type="Rhea" id="RHEA:46608"/>
        <dbReference type="Rhea" id="RHEA-COMP:11060"/>
        <dbReference type="Rhea" id="RHEA-COMP:11605"/>
        <dbReference type="ChEBI" id="CHEBI:15378"/>
        <dbReference type="ChEBI" id="CHEBI:30013"/>
        <dbReference type="ChEBI" id="CHEBI:30616"/>
        <dbReference type="ChEBI" id="CHEBI:61977"/>
        <dbReference type="ChEBI" id="CHEBI:456216"/>
        <dbReference type="EC" id="2.7.11.1"/>
    </reaction>
</comment>
<dbReference type="OrthoDB" id="6071813at2759"/>
<dbReference type="GO" id="GO:0005737">
    <property type="term" value="C:cytoplasm"/>
    <property type="evidence" value="ECO:0007669"/>
    <property type="project" value="TreeGrafter"/>
</dbReference>